<gene>
    <name evidence="1" type="ORF">SDC9_139532</name>
</gene>
<name>A0A645DSS3_9ZZZZ</name>
<dbReference type="AlphaFoldDB" id="A0A645DSS3"/>
<accession>A0A645DSS3</accession>
<dbReference type="EMBL" id="VSSQ01039342">
    <property type="protein sequence ID" value="MPM92397.1"/>
    <property type="molecule type" value="Genomic_DNA"/>
</dbReference>
<organism evidence="1">
    <name type="scientific">bioreactor metagenome</name>
    <dbReference type="NCBI Taxonomy" id="1076179"/>
    <lineage>
        <taxon>unclassified sequences</taxon>
        <taxon>metagenomes</taxon>
        <taxon>ecological metagenomes</taxon>
    </lineage>
</organism>
<evidence type="ECO:0000313" key="1">
    <source>
        <dbReference type="EMBL" id="MPM92397.1"/>
    </source>
</evidence>
<reference evidence="1" key="1">
    <citation type="submission" date="2019-08" db="EMBL/GenBank/DDBJ databases">
        <authorList>
            <person name="Kucharzyk K."/>
            <person name="Murdoch R.W."/>
            <person name="Higgins S."/>
            <person name="Loffler F."/>
        </authorList>
    </citation>
    <scope>NUCLEOTIDE SEQUENCE</scope>
</reference>
<proteinExistence type="predicted"/>
<sequence>MCAKALRQFVAKIIAQDFFAGIQQGVAFQQIVRALFFIELKRQIAQYRGQQLLQPGRRLLQFATVHLRAQRGLLFCKLGVKAGHSVLKALHAHSSSL</sequence>
<comment type="caution">
    <text evidence="1">The sequence shown here is derived from an EMBL/GenBank/DDBJ whole genome shotgun (WGS) entry which is preliminary data.</text>
</comment>
<protein>
    <submittedName>
        <fullName evidence="1">Uncharacterized protein</fullName>
    </submittedName>
</protein>